<keyword evidence="2 7" id="KW-0812">Transmembrane</keyword>
<feature type="site" description="Important for catalytic activity" evidence="7">
    <location>
        <position position="223"/>
    </location>
</feature>
<dbReference type="EC" id="4.2.2.29" evidence="7"/>
<dbReference type="InterPro" id="IPR003770">
    <property type="entry name" value="MLTG-like"/>
</dbReference>
<keyword evidence="4 7" id="KW-0472">Membrane</keyword>
<proteinExistence type="inferred from homology"/>
<accession>Q1QX50</accession>
<dbReference type="Gene3D" id="3.30.160.60">
    <property type="entry name" value="Classic Zinc Finger"/>
    <property type="match status" value="1"/>
</dbReference>
<organism evidence="8 9">
    <name type="scientific">Chromohalobacter israelensis (strain ATCC BAA-138 / DSM 3043 / CIP 106854 / NCIMB 13768 / 1H11)</name>
    <name type="common">Chromohalobacter salexigens</name>
    <dbReference type="NCBI Taxonomy" id="290398"/>
    <lineage>
        <taxon>Bacteria</taxon>
        <taxon>Pseudomonadati</taxon>
        <taxon>Pseudomonadota</taxon>
        <taxon>Gammaproteobacteria</taxon>
        <taxon>Oceanospirillales</taxon>
        <taxon>Halomonadaceae</taxon>
        <taxon>Chromohalobacter</taxon>
    </lineage>
</organism>
<dbReference type="CDD" id="cd08010">
    <property type="entry name" value="MltG_like"/>
    <property type="match status" value="1"/>
</dbReference>
<dbReference type="GO" id="GO:0008932">
    <property type="term" value="F:lytic endotransglycosylase activity"/>
    <property type="evidence" value="ECO:0007669"/>
    <property type="project" value="UniProtKB-UniRule"/>
</dbReference>
<dbReference type="GO" id="GO:0071555">
    <property type="term" value="P:cell wall organization"/>
    <property type="evidence" value="ECO:0007669"/>
    <property type="project" value="UniProtKB-KW"/>
</dbReference>
<protein>
    <recommendedName>
        <fullName evidence="7">Endolytic murein transglycosylase</fullName>
        <ecNumber evidence="7">4.2.2.29</ecNumber>
    </recommendedName>
    <alternativeName>
        <fullName evidence="7">Peptidoglycan lytic transglycosylase</fullName>
    </alternativeName>
    <alternativeName>
        <fullName evidence="7">Peptidoglycan polymerization terminase</fullName>
    </alternativeName>
</protein>
<dbReference type="GO" id="GO:0009252">
    <property type="term" value="P:peptidoglycan biosynthetic process"/>
    <property type="evidence" value="ECO:0007669"/>
    <property type="project" value="UniProtKB-UniRule"/>
</dbReference>
<keyword evidence="3 7" id="KW-1133">Transmembrane helix</keyword>
<dbReference type="Pfam" id="PF02618">
    <property type="entry name" value="YceG"/>
    <property type="match status" value="1"/>
</dbReference>
<evidence type="ECO:0000256" key="7">
    <source>
        <dbReference type="HAMAP-Rule" id="MF_02065"/>
    </source>
</evidence>
<evidence type="ECO:0000313" key="8">
    <source>
        <dbReference type="EMBL" id="ABE58958.1"/>
    </source>
</evidence>
<evidence type="ECO:0000313" key="9">
    <source>
        <dbReference type="Proteomes" id="UP000000239"/>
    </source>
</evidence>
<comment type="function">
    <text evidence="7">Functions as a peptidoglycan terminase that cleaves nascent peptidoglycan strands endolytically to terminate their elongation.</text>
</comment>
<feature type="transmembrane region" description="Helical" evidence="7">
    <location>
        <begin position="12"/>
        <end position="31"/>
    </location>
</feature>
<keyword evidence="5 7" id="KW-0456">Lyase</keyword>
<comment type="similarity">
    <text evidence="7">Belongs to the transglycosylase MltG family.</text>
</comment>
<evidence type="ECO:0000256" key="5">
    <source>
        <dbReference type="ARBA" id="ARBA00023239"/>
    </source>
</evidence>
<dbReference type="Gene3D" id="3.30.1490.480">
    <property type="entry name" value="Endolytic murein transglycosylase"/>
    <property type="match status" value="1"/>
</dbReference>
<dbReference type="PANTHER" id="PTHR30518:SF2">
    <property type="entry name" value="ENDOLYTIC MUREIN TRANSGLYCOSYLASE"/>
    <property type="match status" value="1"/>
</dbReference>
<dbReference type="HOGENOM" id="CLU_025574_0_2_6"/>
<dbReference type="eggNOG" id="COG1559">
    <property type="taxonomic scope" value="Bacteria"/>
</dbReference>
<name>Q1QX50_CHRI1</name>
<dbReference type="FunFam" id="3.30.160.60:FF:000242">
    <property type="entry name" value="Endolytic murein transglycosylase"/>
    <property type="match status" value="1"/>
</dbReference>
<evidence type="ECO:0000256" key="4">
    <source>
        <dbReference type="ARBA" id="ARBA00023136"/>
    </source>
</evidence>
<dbReference type="PANTHER" id="PTHR30518">
    <property type="entry name" value="ENDOLYTIC MUREIN TRANSGLYCOSYLASE"/>
    <property type="match status" value="1"/>
</dbReference>
<keyword evidence="6 7" id="KW-0961">Cell wall biogenesis/degradation</keyword>
<keyword evidence="1 7" id="KW-1003">Cell membrane</keyword>
<comment type="catalytic activity">
    <reaction evidence="7">
        <text>a peptidoglycan chain = a peptidoglycan chain with N-acetyl-1,6-anhydromuramyl-[peptide] at the reducing end + a peptidoglycan chain with N-acetylglucosamine at the non-reducing end.</text>
        <dbReference type="EC" id="4.2.2.29"/>
    </reaction>
</comment>
<dbReference type="EMBL" id="CP000285">
    <property type="protein sequence ID" value="ABE58958.1"/>
    <property type="molecule type" value="Genomic_DNA"/>
</dbReference>
<evidence type="ECO:0000256" key="2">
    <source>
        <dbReference type="ARBA" id="ARBA00022692"/>
    </source>
</evidence>
<reference evidence="8 9" key="1">
    <citation type="journal article" date="2011" name="Stand. Genomic Sci.">
        <title>Complete genome sequence of the halophilic and highly halotolerant Chromohalobacter salexigens type strain (1H11(T)).</title>
        <authorList>
            <person name="Copeland A."/>
            <person name="O'Connor K."/>
            <person name="Lucas S."/>
            <person name="Lapidus A."/>
            <person name="Berry K.W."/>
            <person name="Detter J.C."/>
            <person name="Del Rio T.G."/>
            <person name="Hammon N."/>
            <person name="Dalin E."/>
            <person name="Tice H."/>
            <person name="Pitluck S."/>
            <person name="Bruce D."/>
            <person name="Goodwin L."/>
            <person name="Han C."/>
            <person name="Tapia R."/>
            <person name="Saunders E."/>
            <person name="Schmutz J."/>
            <person name="Brettin T."/>
            <person name="Larimer F."/>
            <person name="Land M."/>
            <person name="Hauser L."/>
            <person name="Vargas C."/>
            <person name="Nieto J.J."/>
            <person name="Kyrpides N.C."/>
            <person name="Ivanova N."/>
            <person name="Goker M."/>
            <person name="Klenk H.P."/>
            <person name="Csonka L.N."/>
            <person name="Woyke T."/>
        </authorList>
    </citation>
    <scope>NUCLEOTIDE SEQUENCE [LARGE SCALE GENOMIC DNA]</scope>
    <source>
        <strain evidence="9">ATCC BAA-138 / DSM 3043 / CIP 106854 / NCIMB 13768 / 1H11</strain>
    </source>
</reference>
<evidence type="ECO:0000256" key="6">
    <source>
        <dbReference type="ARBA" id="ARBA00023316"/>
    </source>
</evidence>
<dbReference type="STRING" id="290398.Csal_1605"/>
<gene>
    <name evidence="7" type="primary">mltG</name>
    <name evidence="8" type="ordered locus">Csal_1605</name>
</gene>
<dbReference type="KEGG" id="csa:Csal_1605"/>
<keyword evidence="7" id="KW-0997">Cell inner membrane</keyword>
<dbReference type="Proteomes" id="UP000000239">
    <property type="component" value="Chromosome"/>
</dbReference>
<keyword evidence="9" id="KW-1185">Reference proteome</keyword>
<dbReference type="HAMAP" id="MF_02065">
    <property type="entry name" value="MltG"/>
    <property type="match status" value="1"/>
</dbReference>
<sequence length="339" mass="37786">MKQGSDMRVVKILLGGAALVGVAAFGAYQYWQSRLAAPIALEAPTIYEVPRGAGFQQILGELESQGIIEAAWPYRVLAKLSPEAVNGLRSGEFELTPGMSGREMVAWLSSDNIVTYRLTIPEGWTFAQMRRALAEAPKLEHRTQDMSDAEVMAALGHEDEHPEGRFFPDTYRYHKGMTDLALLERAYARMDNMLRDAWAGRSDDLPLETPYEALILASLIERETGVPNERRRIAGVFVRRLERGMRLQTDPTVIYGMGEDYDGNITRDDLRRETPYNTYVIDGLPPTPIAMPGEASLEAAVDPAPGDALYFVSRGDGSHYFSSTLAEHNAAVRRYILNR</sequence>
<evidence type="ECO:0000256" key="1">
    <source>
        <dbReference type="ARBA" id="ARBA00022475"/>
    </source>
</evidence>
<dbReference type="AlphaFoldDB" id="Q1QX50"/>
<evidence type="ECO:0000256" key="3">
    <source>
        <dbReference type="ARBA" id="ARBA00022989"/>
    </source>
</evidence>
<dbReference type="GO" id="GO:0005886">
    <property type="term" value="C:plasma membrane"/>
    <property type="evidence" value="ECO:0007669"/>
    <property type="project" value="UniProtKB-SubCell"/>
</dbReference>
<dbReference type="NCBIfam" id="TIGR00247">
    <property type="entry name" value="endolytic transglycosylase MltG"/>
    <property type="match status" value="1"/>
</dbReference>
<comment type="subcellular location">
    <subcellularLocation>
        <location evidence="7">Cell inner membrane</location>
        <topology evidence="7">Single-pass membrane protein</topology>
    </subcellularLocation>
</comment>